<dbReference type="EC" id="2.7.7.65" evidence="1"/>
<proteinExistence type="predicted"/>
<evidence type="ECO:0000256" key="2">
    <source>
        <dbReference type="ARBA" id="ARBA00034247"/>
    </source>
</evidence>
<feature type="transmembrane region" description="Helical" evidence="3">
    <location>
        <begin position="102"/>
        <end position="120"/>
    </location>
</feature>
<sequence>MEILPGLALDPSTLIFSIGALALMLSTISWSMALANQRQSLGLGAWATGTASVGIAFVLFFLRGHVSWFLSFLVANSLVLLGSSCCLLAHARLHGFRPPRRLGLASNLFGMSGVLLVYYLNLPRHIAVFTLSLALAVQLGIAATHTLRHAHRPRGTAVWLACAMLLTLASAYGMRALVSLTAQADSVALQAHAMPQIGALLTGAVGLVGATIAFFAMVHERQQRETLEQTRRDGITGLYTRTAFLQLAQQLIAQENGRPYAVIMLDLDHFKQVNDRFGHANGDMALSQAGRIMAGVMRPADLAARYGGEEFCMLLPQTDAGGAAQMAEALRRKLASRPLQLRQGQQLQLTLSAGHAVWQQGETLDRVIERADQALYRAKAAGRNQVCAAEPPQHAPQRQYAPPTA</sequence>
<dbReference type="AlphaFoldDB" id="A0A454JFT7"/>
<accession>A0A454JFT7</accession>
<dbReference type="EMBL" id="RFAR01000063">
    <property type="protein sequence ID" value="RMC94758.1"/>
    <property type="molecule type" value="Genomic_DNA"/>
</dbReference>
<reference evidence="5 6" key="1">
    <citation type="submission" date="2018-10" db="EMBL/GenBank/DDBJ databases">
        <title>Draft genome sequence of Aquitalea MWU14-2217 isolated from a wild cranberry bog in Provincetown, Massachusetts.</title>
        <authorList>
            <person name="Ebadzadsahrai G."/>
            <person name="Soby S."/>
        </authorList>
    </citation>
    <scope>NUCLEOTIDE SEQUENCE [LARGE SCALE GENOMIC DNA]</scope>
    <source>
        <strain evidence="5 6">MWU14-2217</strain>
    </source>
</reference>
<feature type="domain" description="GGDEF" evidence="4">
    <location>
        <begin position="258"/>
        <end position="391"/>
    </location>
</feature>
<feature type="transmembrane region" description="Helical" evidence="3">
    <location>
        <begin position="14"/>
        <end position="34"/>
    </location>
</feature>
<dbReference type="InterPro" id="IPR029787">
    <property type="entry name" value="Nucleotide_cyclase"/>
</dbReference>
<keyword evidence="3" id="KW-1133">Transmembrane helix</keyword>
<dbReference type="InterPro" id="IPR050469">
    <property type="entry name" value="Diguanylate_Cyclase"/>
</dbReference>
<dbReference type="FunFam" id="3.30.70.270:FF:000001">
    <property type="entry name" value="Diguanylate cyclase domain protein"/>
    <property type="match status" value="1"/>
</dbReference>
<evidence type="ECO:0000256" key="1">
    <source>
        <dbReference type="ARBA" id="ARBA00012528"/>
    </source>
</evidence>
<dbReference type="InterPro" id="IPR043128">
    <property type="entry name" value="Rev_trsase/Diguanyl_cyclase"/>
</dbReference>
<comment type="catalytic activity">
    <reaction evidence="2">
        <text>2 GTP = 3',3'-c-di-GMP + 2 diphosphate</text>
        <dbReference type="Rhea" id="RHEA:24898"/>
        <dbReference type="ChEBI" id="CHEBI:33019"/>
        <dbReference type="ChEBI" id="CHEBI:37565"/>
        <dbReference type="ChEBI" id="CHEBI:58805"/>
        <dbReference type="EC" id="2.7.7.65"/>
    </reaction>
</comment>
<feature type="transmembrane region" description="Helical" evidence="3">
    <location>
        <begin position="41"/>
        <end position="62"/>
    </location>
</feature>
<feature type="transmembrane region" description="Helical" evidence="3">
    <location>
        <begin position="197"/>
        <end position="218"/>
    </location>
</feature>
<comment type="caution">
    <text evidence="5">The sequence shown here is derived from an EMBL/GenBank/DDBJ whole genome shotgun (WGS) entry which is preliminary data.</text>
</comment>
<evidence type="ECO:0000256" key="3">
    <source>
        <dbReference type="SAM" id="Phobius"/>
    </source>
</evidence>
<keyword evidence="6" id="KW-1185">Reference proteome</keyword>
<dbReference type="RefSeq" id="WP_103525536.1">
    <property type="nucleotide sequence ID" value="NZ_JAIZDC010000004.1"/>
</dbReference>
<dbReference type="OrthoDB" id="9813903at2"/>
<dbReference type="PANTHER" id="PTHR45138:SF9">
    <property type="entry name" value="DIGUANYLATE CYCLASE DGCM-RELATED"/>
    <property type="match status" value="1"/>
</dbReference>
<dbReference type="InterPro" id="IPR000160">
    <property type="entry name" value="GGDEF_dom"/>
</dbReference>
<dbReference type="CDD" id="cd01949">
    <property type="entry name" value="GGDEF"/>
    <property type="match status" value="1"/>
</dbReference>
<evidence type="ECO:0000313" key="6">
    <source>
        <dbReference type="Proteomes" id="UP000274139"/>
    </source>
</evidence>
<evidence type="ECO:0000313" key="5">
    <source>
        <dbReference type="EMBL" id="RMC94758.1"/>
    </source>
</evidence>
<feature type="transmembrane region" description="Helical" evidence="3">
    <location>
        <begin position="126"/>
        <end position="145"/>
    </location>
</feature>
<organism evidence="5 6">
    <name type="scientific">Aquitalea palustris</name>
    <dbReference type="NCBI Taxonomy" id="2480983"/>
    <lineage>
        <taxon>Bacteria</taxon>
        <taxon>Pseudomonadati</taxon>
        <taxon>Pseudomonadota</taxon>
        <taxon>Betaproteobacteria</taxon>
        <taxon>Neisseriales</taxon>
        <taxon>Chromobacteriaceae</taxon>
        <taxon>Aquitalea</taxon>
    </lineage>
</organism>
<name>A0A454JFT7_9NEIS</name>
<dbReference type="PANTHER" id="PTHR45138">
    <property type="entry name" value="REGULATORY COMPONENTS OF SENSORY TRANSDUCTION SYSTEM"/>
    <property type="match status" value="1"/>
</dbReference>
<dbReference type="SMART" id="SM00267">
    <property type="entry name" value="GGDEF"/>
    <property type="match status" value="1"/>
</dbReference>
<protein>
    <recommendedName>
        <fullName evidence="1">diguanylate cyclase</fullName>
        <ecNumber evidence="1">2.7.7.65</ecNumber>
    </recommendedName>
</protein>
<dbReference type="SUPFAM" id="SSF55073">
    <property type="entry name" value="Nucleotide cyclase"/>
    <property type="match status" value="1"/>
</dbReference>
<dbReference type="NCBIfam" id="TIGR00254">
    <property type="entry name" value="GGDEF"/>
    <property type="match status" value="1"/>
</dbReference>
<keyword evidence="3" id="KW-0812">Transmembrane</keyword>
<feature type="transmembrane region" description="Helical" evidence="3">
    <location>
        <begin position="157"/>
        <end position="177"/>
    </location>
</feature>
<dbReference type="GO" id="GO:0052621">
    <property type="term" value="F:diguanylate cyclase activity"/>
    <property type="evidence" value="ECO:0007669"/>
    <property type="project" value="UniProtKB-EC"/>
</dbReference>
<evidence type="ECO:0000259" key="4">
    <source>
        <dbReference type="PROSITE" id="PS50887"/>
    </source>
</evidence>
<dbReference type="PROSITE" id="PS50887">
    <property type="entry name" value="GGDEF"/>
    <property type="match status" value="1"/>
</dbReference>
<dbReference type="Pfam" id="PF00990">
    <property type="entry name" value="GGDEF"/>
    <property type="match status" value="1"/>
</dbReference>
<keyword evidence="3" id="KW-0472">Membrane</keyword>
<dbReference type="Gene3D" id="3.30.70.270">
    <property type="match status" value="1"/>
</dbReference>
<feature type="transmembrane region" description="Helical" evidence="3">
    <location>
        <begin position="68"/>
        <end position="90"/>
    </location>
</feature>
<gene>
    <name evidence="5" type="ORF">EAY64_14925</name>
</gene>
<dbReference type="Proteomes" id="UP000274139">
    <property type="component" value="Unassembled WGS sequence"/>
</dbReference>